<dbReference type="Proteomes" id="UP000051992">
    <property type="component" value="Unassembled WGS sequence"/>
</dbReference>
<evidence type="ECO:0000313" key="6">
    <source>
        <dbReference type="Proteomes" id="UP000051992"/>
    </source>
</evidence>
<evidence type="ECO:0000256" key="3">
    <source>
        <dbReference type="ARBA" id="ARBA00022840"/>
    </source>
</evidence>
<evidence type="ECO:0000256" key="2">
    <source>
        <dbReference type="ARBA" id="ARBA00022741"/>
    </source>
</evidence>
<sequence>MLELFSKLITKAVKQVASDIYFRPQAQEIMVGFLTPNGYVTQPSLRLEIGQALIRFLKYEAHLDLAENRRPQAGQWTYTYQVHHLHLRISTVGDFMLAETMVIRIIYPLVQIAGPLQHNTAVQIFGKRMRHSTGLWVIGGAMGAGKSTSLAYLIQHFLADQVVLSIEDPVEITQPAVLQLQVNDQADMTYAQLFKLSLRHHPQVIVIGEIRDAQTAAQVVEAALCGHLILTTIHALGLNEIVQRFLNLGVDIGDLNQVLTGLAFQVRQRQNFEFSYQFLKKKT</sequence>
<reference evidence="5 6" key="1">
    <citation type="journal article" date="2015" name="Genome Announc.">
        <title>Expanding the biotechnology potential of lactobacilli through comparative genomics of 213 strains and associated genera.</title>
        <authorList>
            <person name="Sun Z."/>
            <person name="Harris H.M."/>
            <person name="McCann A."/>
            <person name="Guo C."/>
            <person name="Argimon S."/>
            <person name="Zhang W."/>
            <person name="Yang X."/>
            <person name="Jeffery I.B."/>
            <person name="Cooney J.C."/>
            <person name="Kagawa T.F."/>
            <person name="Liu W."/>
            <person name="Song Y."/>
            <person name="Salvetti E."/>
            <person name="Wrobel A."/>
            <person name="Rasinkangas P."/>
            <person name="Parkhill J."/>
            <person name="Rea M.C."/>
            <person name="O'Sullivan O."/>
            <person name="Ritari J."/>
            <person name="Douillard F.P."/>
            <person name="Paul Ross R."/>
            <person name="Yang R."/>
            <person name="Briner A.E."/>
            <person name="Felis G.E."/>
            <person name="de Vos W.M."/>
            <person name="Barrangou R."/>
            <person name="Klaenhammer T.R."/>
            <person name="Caufield P.W."/>
            <person name="Cui Y."/>
            <person name="Zhang H."/>
            <person name="O'Toole P.W."/>
        </authorList>
    </citation>
    <scope>NUCLEOTIDE SEQUENCE [LARGE SCALE GENOMIC DNA]</scope>
    <source>
        <strain evidence="5 6">DSM 20410</strain>
    </source>
</reference>
<comment type="similarity">
    <text evidence="1">Belongs to the GSP E family.</text>
</comment>
<organism evidence="5 6">
    <name type="scientific">Weissella viridescens</name>
    <name type="common">Lactobacillus viridescens</name>
    <dbReference type="NCBI Taxonomy" id="1629"/>
    <lineage>
        <taxon>Bacteria</taxon>
        <taxon>Bacillati</taxon>
        <taxon>Bacillota</taxon>
        <taxon>Bacilli</taxon>
        <taxon>Lactobacillales</taxon>
        <taxon>Lactobacillaceae</taxon>
        <taxon>Weissella</taxon>
    </lineage>
</organism>
<dbReference type="GO" id="GO:0005886">
    <property type="term" value="C:plasma membrane"/>
    <property type="evidence" value="ECO:0007669"/>
    <property type="project" value="TreeGrafter"/>
</dbReference>
<evidence type="ECO:0000313" key="5">
    <source>
        <dbReference type="EMBL" id="KRN46093.1"/>
    </source>
</evidence>
<dbReference type="Pfam" id="PF00437">
    <property type="entry name" value="T2SSE"/>
    <property type="match status" value="1"/>
</dbReference>
<dbReference type="EMBL" id="JQBM01000003">
    <property type="protein sequence ID" value="KRN46093.1"/>
    <property type="molecule type" value="Genomic_DNA"/>
</dbReference>
<proteinExistence type="inferred from homology"/>
<dbReference type="Gene3D" id="3.40.50.300">
    <property type="entry name" value="P-loop containing nucleotide triphosphate hydrolases"/>
    <property type="match status" value="1"/>
</dbReference>
<keyword evidence="2" id="KW-0547">Nucleotide-binding</keyword>
<dbReference type="Gene3D" id="3.30.450.90">
    <property type="match status" value="1"/>
</dbReference>
<dbReference type="AlphaFoldDB" id="A0A0R2H973"/>
<dbReference type="OrthoDB" id="9808272at2"/>
<feature type="domain" description="Bacterial type II secretion system protein E" evidence="4">
    <location>
        <begin position="3"/>
        <end position="265"/>
    </location>
</feature>
<dbReference type="GO" id="GO:0016887">
    <property type="term" value="F:ATP hydrolysis activity"/>
    <property type="evidence" value="ECO:0007669"/>
    <property type="project" value="TreeGrafter"/>
</dbReference>
<dbReference type="PANTHER" id="PTHR30258">
    <property type="entry name" value="TYPE II SECRETION SYSTEM PROTEIN GSPE-RELATED"/>
    <property type="match status" value="1"/>
</dbReference>
<evidence type="ECO:0000256" key="1">
    <source>
        <dbReference type="ARBA" id="ARBA00006611"/>
    </source>
</evidence>
<dbReference type="PATRIC" id="fig|1629.5.peg.1073"/>
<evidence type="ECO:0000259" key="4">
    <source>
        <dbReference type="Pfam" id="PF00437"/>
    </source>
</evidence>
<dbReference type="InterPro" id="IPR027417">
    <property type="entry name" value="P-loop_NTPase"/>
</dbReference>
<keyword evidence="6" id="KW-1185">Reference proteome</keyword>
<name>A0A0R2H973_WEIVI</name>
<dbReference type="GO" id="GO:0005524">
    <property type="term" value="F:ATP binding"/>
    <property type="evidence" value="ECO:0007669"/>
    <property type="project" value="UniProtKB-KW"/>
</dbReference>
<keyword evidence="3" id="KW-0067">ATP-binding</keyword>
<dbReference type="PANTHER" id="PTHR30258:SF2">
    <property type="entry name" value="COMG OPERON PROTEIN 1"/>
    <property type="match status" value="1"/>
</dbReference>
<comment type="caution">
    <text evidence="5">The sequence shown here is derived from an EMBL/GenBank/DDBJ whole genome shotgun (WGS) entry which is preliminary data.</text>
</comment>
<accession>A0A0R2H973</accession>
<dbReference type="SUPFAM" id="SSF52540">
    <property type="entry name" value="P-loop containing nucleoside triphosphate hydrolases"/>
    <property type="match status" value="1"/>
</dbReference>
<protein>
    <submittedName>
        <fullName evidence="5">ComG operon protein 1</fullName>
    </submittedName>
</protein>
<gene>
    <name evidence="5" type="ORF">IV50_GL001066</name>
</gene>
<dbReference type="InterPro" id="IPR001482">
    <property type="entry name" value="T2SS/T4SS_dom"/>
</dbReference>
<dbReference type="RefSeq" id="WP_057746143.1">
    <property type="nucleotide sequence ID" value="NZ_BJLU01000005.1"/>
</dbReference>